<organism evidence="1">
    <name type="scientific">Candidatus Tisiphia endosymbiont of Sergentomyia squamirostris</name>
    <dbReference type="NCBI Taxonomy" id="3113639"/>
    <lineage>
        <taxon>Bacteria</taxon>
        <taxon>Pseudomonadati</taxon>
        <taxon>Pseudomonadota</taxon>
        <taxon>Alphaproteobacteria</taxon>
        <taxon>Rickettsiales</taxon>
        <taxon>Rickettsiaceae</taxon>
        <taxon>Rickettsieae</taxon>
        <taxon>Candidatus Tisiphia</taxon>
    </lineage>
</organism>
<gene>
    <name evidence="1" type="ORF">DMENIID0002_08670</name>
</gene>
<dbReference type="AlphaFoldDB" id="A0AAT9G920"/>
<accession>A0AAT9G920</accession>
<protein>
    <submittedName>
        <fullName evidence="1">Uncharacterized protein</fullName>
    </submittedName>
</protein>
<proteinExistence type="predicted"/>
<reference evidence="1" key="1">
    <citation type="submission" date="2024-01" db="EMBL/GenBank/DDBJ databases">
        <title>Sequencing the genomes of a sandfly, Sergentomyia squamirostris, and its two endosymbionts.</title>
        <authorList>
            <person name="Itokawa K."/>
            <person name="Sanjoba C."/>
        </authorList>
    </citation>
    <scope>NUCLEOTIDE SEQUENCE</scope>
    <source>
        <strain evidence="1">RiSSQ</strain>
    </source>
</reference>
<name>A0AAT9G920_9RICK</name>
<evidence type="ECO:0000313" key="1">
    <source>
        <dbReference type="EMBL" id="BFD46221.1"/>
    </source>
</evidence>
<dbReference type="EMBL" id="AP029170">
    <property type="protein sequence ID" value="BFD46221.1"/>
    <property type="molecule type" value="Genomic_DNA"/>
</dbReference>
<sequence>MITLLASITGFISSIIPEILKILKDQNDKKHALNLLDRQIEINKLGHTKLLTELDASKDIAENNTLYSTYKSGVNWVDALNGSVRPVLAYSFFIMYAYIKYVQYRTIQSTAILVEYLDVLWNIDDQAIFASIISFYFGQRMFNKLWKRKM</sequence>